<organism evidence="2 3">
    <name type="scientific">Dethiosulfovibrio salsuginis</name>
    <dbReference type="NCBI Taxonomy" id="561720"/>
    <lineage>
        <taxon>Bacteria</taxon>
        <taxon>Thermotogati</taxon>
        <taxon>Synergistota</taxon>
        <taxon>Synergistia</taxon>
        <taxon>Synergistales</taxon>
        <taxon>Dethiosulfovibrionaceae</taxon>
        <taxon>Dethiosulfovibrio</taxon>
    </lineage>
</organism>
<dbReference type="EMBL" id="FXBB01000001">
    <property type="protein sequence ID" value="SMG12463.1"/>
    <property type="molecule type" value="Genomic_DNA"/>
</dbReference>
<dbReference type="RefSeq" id="WP_085543603.1">
    <property type="nucleotide sequence ID" value="NZ_FXBB01000001.1"/>
</dbReference>
<dbReference type="PANTHER" id="PTHR38139">
    <property type="entry name" value="GATE DOMAIN-CONTAINING PROTEIN"/>
    <property type="match status" value="1"/>
</dbReference>
<evidence type="ECO:0000256" key="1">
    <source>
        <dbReference type="SAM" id="Phobius"/>
    </source>
</evidence>
<protein>
    <submittedName>
        <fullName evidence="2">Uncharacterized protein</fullName>
    </submittedName>
</protein>
<gene>
    <name evidence="2" type="ORF">SAMN06275492_101332</name>
</gene>
<feature type="transmembrane region" description="Helical" evidence="1">
    <location>
        <begin position="235"/>
        <end position="252"/>
    </location>
</feature>
<dbReference type="PANTHER" id="PTHR38139:SF1">
    <property type="entry name" value="NUCLEOSIDE TRANSPORTER_FEOB GTPASE GATE DOMAIN-CONTAINING PROTEIN"/>
    <property type="match status" value="1"/>
</dbReference>
<dbReference type="OrthoDB" id="4168at2"/>
<proteinExistence type="predicted"/>
<dbReference type="Proteomes" id="UP000193355">
    <property type="component" value="Unassembled WGS sequence"/>
</dbReference>
<feature type="transmembrane region" description="Helical" evidence="1">
    <location>
        <begin position="272"/>
        <end position="294"/>
    </location>
</feature>
<feature type="transmembrane region" description="Helical" evidence="1">
    <location>
        <begin position="103"/>
        <end position="127"/>
    </location>
</feature>
<keyword evidence="3" id="KW-1185">Reference proteome</keyword>
<feature type="transmembrane region" description="Helical" evidence="1">
    <location>
        <begin position="15"/>
        <end position="34"/>
    </location>
</feature>
<keyword evidence="1" id="KW-1133">Transmembrane helix</keyword>
<evidence type="ECO:0000313" key="3">
    <source>
        <dbReference type="Proteomes" id="UP000193355"/>
    </source>
</evidence>
<accession>A0A1X7ICS1</accession>
<dbReference type="InterPro" id="IPR038880">
    <property type="entry name" value="MJ0871-like"/>
</dbReference>
<dbReference type="AlphaFoldDB" id="A0A1X7ICS1"/>
<reference evidence="3" key="1">
    <citation type="submission" date="2017-04" db="EMBL/GenBank/DDBJ databases">
        <authorList>
            <person name="Varghese N."/>
            <person name="Submissions S."/>
        </authorList>
    </citation>
    <scope>NUCLEOTIDE SEQUENCE [LARGE SCALE GENOMIC DNA]</scope>
    <source>
        <strain evidence="3">USBA 82</strain>
    </source>
</reference>
<feature type="transmembrane region" description="Helical" evidence="1">
    <location>
        <begin position="199"/>
        <end position="223"/>
    </location>
</feature>
<feature type="transmembrane region" description="Helical" evidence="1">
    <location>
        <begin position="173"/>
        <end position="193"/>
    </location>
</feature>
<dbReference type="STRING" id="561720.SAMN06275492_101332"/>
<evidence type="ECO:0000313" key="2">
    <source>
        <dbReference type="EMBL" id="SMG12463.1"/>
    </source>
</evidence>
<keyword evidence="1" id="KW-0472">Membrane</keyword>
<name>A0A1X7ICS1_9BACT</name>
<feature type="transmembrane region" description="Helical" evidence="1">
    <location>
        <begin position="55"/>
        <end position="77"/>
    </location>
</feature>
<keyword evidence="1" id="KW-0812">Transmembrane</keyword>
<sequence>MTVSFYGFVAGEARLTVSVLTGVFVGWVIVKLRVPQRALGKIGPLVCRCGLHPDLVVALALSLGTSRVATGMIASAYEKGDLDRDETVFGTLLLSFPGYLHRWVGTFGASVGLAGTAGALYALSLLLRSVVRFAFFLHLLVRARKSFSSCAVQWEKEKPVPPLWPMIKKTLPWGWGAFALVYWVMPIIEPYFYRLGSSVPPVLLSVALAGIAHNTAALAAAGAGLSAGALSVGDAVFALLLGNLLGTFSRVIRQNLAFWAGVFPGRILVSLMLWHIGTLVPLMVLWVFIAAFFCEVV</sequence>